<sequence>AINMAGIITTPLDQDFHLEVAKGNVYGHRSINKFGRNIDIDNNAVADIWDGGHSGDESLIWVAPTQARPHTIASDSGSDTSGGVGLRTLRVYGLTSWTSKEVTEDVTMDTGSPPVTTFSYVIIYRMHGLTWGATNVNVGTVTATAVTDGTVTAKIRPSMGQTQMAIFGIPSTQTAYVGRPYANVNKAGGATGEVDVSLLYNPIPETQLTNFLTRHTFGLLTAGTSAFLIPYWVPKVFEGPGILKIQVTSGKDNMDVSAGFDFMLVDN</sequence>
<accession>A0A0F9DHS5</accession>
<feature type="non-terminal residue" evidence="1">
    <location>
        <position position="1"/>
    </location>
</feature>
<protein>
    <submittedName>
        <fullName evidence="1">Uncharacterized protein</fullName>
    </submittedName>
</protein>
<evidence type="ECO:0000313" key="1">
    <source>
        <dbReference type="EMBL" id="KKL61194.1"/>
    </source>
</evidence>
<proteinExistence type="predicted"/>
<dbReference type="AlphaFoldDB" id="A0A0F9DHS5"/>
<comment type="caution">
    <text evidence="1">The sequence shown here is derived from an EMBL/GenBank/DDBJ whole genome shotgun (WGS) entry which is preliminary data.</text>
</comment>
<dbReference type="EMBL" id="LAZR01028893">
    <property type="protein sequence ID" value="KKL61194.1"/>
    <property type="molecule type" value="Genomic_DNA"/>
</dbReference>
<gene>
    <name evidence="1" type="ORF">LCGC14_2197790</name>
</gene>
<organism evidence="1">
    <name type="scientific">marine sediment metagenome</name>
    <dbReference type="NCBI Taxonomy" id="412755"/>
    <lineage>
        <taxon>unclassified sequences</taxon>
        <taxon>metagenomes</taxon>
        <taxon>ecological metagenomes</taxon>
    </lineage>
</organism>
<reference evidence="1" key="1">
    <citation type="journal article" date="2015" name="Nature">
        <title>Complex archaea that bridge the gap between prokaryotes and eukaryotes.</title>
        <authorList>
            <person name="Spang A."/>
            <person name="Saw J.H."/>
            <person name="Jorgensen S.L."/>
            <person name="Zaremba-Niedzwiedzka K."/>
            <person name="Martijn J."/>
            <person name="Lind A.E."/>
            <person name="van Eijk R."/>
            <person name="Schleper C."/>
            <person name="Guy L."/>
            <person name="Ettema T.J."/>
        </authorList>
    </citation>
    <scope>NUCLEOTIDE SEQUENCE</scope>
</reference>
<name>A0A0F9DHS5_9ZZZZ</name>